<keyword evidence="4" id="KW-1185">Reference proteome</keyword>
<dbReference type="EMBL" id="JH725156">
    <property type="protein sequence ID" value="EJP67609.1"/>
    <property type="molecule type" value="Genomic_DNA"/>
</dbReference>
<protein>
    <submittedName>
        <fullName evidence="3">DUF1604 domain protein</fullName>
    </submittedName>
</protein>
<feature type="region of interest" description="Disordered" evidence="1">
    <location>
        <begin position="597"/>
        <end position="623"/>
    </location>
</feature>
<evidence type="ECO:0000259" key="2">
    <source>
        <dbReference type="PROSITE" id="PS50174"/>
    </source>
</evidence>
<feature type="compositionally biased region" description="Basic and acidic residues" evidence="1">
    <location>
        <begin position="650"/>
        <end position="661"/>
    </location>
</feature>
<dbReference type="SUPFAM" id="SSF54695">
    <property type="entry name" value="POZ domain"/>
    <property type="match status" value="1"/>
</dbReference>
<dbReference type="Pfam" id="PF01585">
    <property type="entry name" value="G-patch"/>
    <property type="match status" value="1"/>
</dbReference>
<feature type="region of interest" description="Disordered" evidence="1">
    <location>
        <begin position="697"/>
        <end position="735"/>
    </location>
</feature>
<dbReference type="RefSeq" id="XP_008596708.1">
    <property type="nucleotide sequence ID" value="XM_008598486.1"/>
</dbReference>
<feature type="compositionally biased region" description="Low complexity" evidence="1">
    <location>
        <begin position="723"/>
        <end position="735"/>
    </location>
</feature>
<feature type="compositionally biased region" description="Basic and acidic residues" evidence="1">
    <location>
        <begin position="805"/>
        <end position="823"/>
    </location>
</feature>
<name>J4KPK4_BEAB2</name>
<dbReference type="GeneID" id="19886401"/>
<dbReference type="STRING" id="655819.J4KPK4"/>
<gene>
    <name evidence="3" type="ORF">BBA_03389</name>
</gene>
<reference evidence="3 4" key="1">
    <citation type="journal article" date="2012" name="Sci. Rep.">
        <title>Genomic perspectives on the evolution of fungal entomopathogenicity in Beauveria bassiana.</title>
        <authorList>
            <person name="Xiao G."/>
            <person name="Ying S.H."/>
            <person name="Zheng P."/>
            <person name="Wang Z.L."/>
            <person name="Zhang S."/>
            <person name="Xie X.Q."/>
            <person name="Shang Y."/>
            <person name="St Leger R.J."/>
            <person name="Zhao G.P."/>
            <person name="Wang C."/>
            <person name="Feng M.G."/>
        </authorList>
    </citation>
    <scope>NUCLEOTIDE SEQUENCE [LARGE SCALE GENOMIC DNA]</scope>
    <source>
        <strain evidence="3 4">ARSEF 2860</strain>
    </source>
</reference>
<dbReference type="Pfam" id="PF07713">
    <property type="entry name" value="DUF1604"/>
    <property type="match status" value="1"/>
</dbReference>
<dbReference type="InterPro" id="IPR011333">
    <property type="entry name" value="SKP1/BTB/POZ_sf"/>
</dbReference>
<dbReference type="Pfam" id="PF26093">
    <property type="entry name" value="HTH_TGH"/>
    <property type="match status" value="1"/>
</dbReference>
<proteinExistence type="predicted"/>
<feature type="region of interest" description="Disordered" evidence="1">
    <location>
        <begin position="638"/>
        <end position="665"/>
    </location>
</feature>
<feature type="region of interest" description="Disordered" evidence="1">
    <location>
        <begin position="783"/>
        <end position="837"/>
    </location>
</feature>
<dbReference type="GO" id="GO:0003723">
    <property type="term" value="F:RNA binding"/>
    <property type="evidence" value="ECO:0007669"/>
    <property type="project" value="TreeGrafter"/>
</dbReference>
<dbReference type="Proteomes" id="UP000002762">
    <property type="component" value="Unassembled WGS sequence"/>
</dbReference>
<dbReference type="GO" id="GO:0006397">
    <property type="term" value="P:mRNA processing"/>
    <property type="evidence" value="ECO:0007669"/>
    <property type="project" value="InterPro"/>
</dbReference>
<evidence type="ECO:0000256" key="1">
    <source>
        <dbReference type="SAM" id="MobiDB-lite"/>
    </source>
</evidence>
<sequence length="1133" mass="122402">MSSYKRSRANFESDQHAPYAAFGTPLPDENEGRDDGSYLPLWKQDVRDERGRKRLHGAFTGGWSAGYFNTVGSKEGWTPSTFVSSRNSRNKFDQRTIEQRAQDFMDDEDLADAAEAQQLKTSQAFAGFGSSADDQGQAGGLTGLLKTEGDTMGLKLLRRMGWKDGQGIGPKVRRTARLESNISSQADDLTYLFAPDDTDMIRFVRKTDRMGLGYQGEAKLGKSQPENGSDKEDEVDFLAPRKLSAPGMKLKDKSKLQRGGMGVGILNDNGSDDEDPYEMGPKISYNRVLGGDKKKKKKATAVANPSLGAAPVFLPKGARAGRSLHRCHDGRLPLDGFMLAKAVDVLTALLSKYKPLGVPEGWTSTKSAISRSEGSAYQPAADAAKVSTLDPRSRAAILGEKALPGKSVFDFISAAARDQLVTASGKANLPPGLGEVPAEYALSQEEKLKALWEQVPKVDKDTAIAAISRGSSGPYADDERKRNRYRAYLEHGANQDRPLPAKAVGLSDDDYLREMTEFYNCARIFKPMTGFMASRFTTAKTQPGTADDSKTSDVVLQPEPKVTDAAEDAAKVGMYGKLTRSVRDFYPSRLLCKRFNVRAPAHSQPDREAESTRGAAQGAADQEPSQLLLTFEGASAVTGQQSAPSLVKPEPVKVDPEKNEAVEASAASQDLLKAVFGDTSPESVETLVHCERRAANHDTATKGASSPADHDVAEHSPPPPQYPVSEASSSSRPPPFSSLFASVELPERPARKFPPAVGIAAVAAPCEEAIASGSVAAPAYSSSLEESTPFDPDQGAGRAFQDPVQETKRALPSDTKADSGGKDDDTEPPPAYSEGDSPLQSFTFLMAAAGGTSSIITQVQQGGPPINAIGDVGADETIVMDLRGTRFVLSRDELLTLPEFVLLSLFPNGLFPEGHMGGPNDDAVQVDYDPVSLQYMLDFFRDVAQSIPVDSEGASNDGDSHGLDSRDDASKRAGIIVLREDLDFYVIPPKADITQEAMIKVKRAAARALQKQDGIFSGLKRSDEPGTTEAHLIEMLTAGGFNHDDCWGHRAGEPNKAVICSLALTRLRSDIRGSDLGNNAMGMAQKLLLFWRKPARRCWWEGIELDNVDGVEGQLKVWIRRVWTLEMSVIGLR</sequence>
<feature type="region of interest" description="Disordered" evidence="1">
    <location>
        <begin position="1"/>
        <end position="39"/>
    </location>
</feature>
<evidence type="ECO:0000313" key="3">
    <source>
        <dbReference type="EMBL" id="EJP67609.1"/>
    </source>
</evidence>
<dbReference type="AlphaFoldDB" id="J4KPK4"/>
<dbReference type="HOGENOM" id="CLU_279798_0_0_1"/>
<dbReference type="OrthoDB" id="9451547at2759"/>
<dbReference type="PROSITE" id="PS50174">
    <property type="entry name" value="G_PATCH"/>
    <property type="match status" value="1"/>
</dbReference>
<evidence type="ECO:0000313" key="4">
    <source>
        <dbReference type="Proteomes" id="UP000002762"/>
    </source>
</evidence>
<dbReference type="InterPro" id="IPR011666">
    <property type="entry name" value="DUF1604"/>
</dbReference>
<dbReference type="GO" id="GO:0005634">
    <property type="term" value="C:nucleus"/>
    <property type="evidence" value="ECO:0007669"/>
    <property type="project" value="TreeGrafter"/>
</dbReference>
<accession>J4KPK4</accession>
<dbReference type="PANTHER" id="PTHR13384:SF19">
    <property type="entry name" value="G PATCH DOMAIN-CONTAINING PROTEIN 1"/>
    <property type="match status" value="1"/>
</dbReference>
<dbReference type="InterPro" id="IPR000467">
    <property type="entry name" value="G_patch_dom"/>
</dbReference>
<dbReference type="PANTHER" id="PTHR13384">
    <property type="entry name" value="G PATCH DOMAIN-CONTAINING PROTEIN 1"/>
    <property type="match status" value="1"/>
</dbReference>
<dbReference type="InParanoid" id="J4KPK4"/>
<feature type="domain" description="G-patch" evidence="2">
    <location>
        <begin position="149"/>
        <end position="217"/>
    </location>
</feature>
<organism evidence="3 4">
    <name type="scientific">Beauveria bassiana (strain ARSEF 2860)</name>
    <name type="common">White muscardine disease fungus</name>
    <name type="synonym">Tritirachium shiotae</name>
    <dbReference type="NCBI Taxonomy" id="655819"/>
    <lineage>
        <taxon>Eukaryota</taxon>
        <taxon>Fungi</taxon>
        <taxon>Dikarya</taxon>
        <taxon>Ascomycota</taxon>
        <taxon>Pezizomycotina</taxon>
        <taxon>Sordariomycetes</taxon>
        <taxon>Hypocreomycetidae</taxon>
        <taxon>Hypocreales</taxon>
        <taxon>Cordycipitaceae</taxon>
        <taxon>Beauveria</taxon>
    </lineage>
</organism>